<proteinExistence type="predicted"/>
<dbReference type="HOGENOM" id="CLU_2842988_0_0_9"/>
<geneLocation type="plasmid" evidence="1 2">
    <name>2</name>
</geneLocation>
<evidence type="ECO:0000313" key="1">
    <source>
        <dbReference type="EMBL" id="AFK60374.1"/>
    </source>
</evidence>
<name>I3U5T6_ENTFD</name>
<gene>
    <name evidence="1" type="ORF">HMPREF0351_12750</name>
</gene>
<dbReference type="AlphaFoldDB" id="I3U5T6"/>
<keyword evidence="1" id="KW-0614">Plasmid</keyword>
<accession>I3U5T6</accession>
<evidence type="ECO:0000313" key="2">
    <source>
        <dbReference type="Proteomes" id="UP000005269"/>
    </source>
</evidence>
<keyword evidence="2" id="KW-1185">Reference proteome</keyword>
<dbReference type="EMBL" id="CP003585">
    <property type="protein sequence ID" value="AFK60374.1"/>
    <property type="molecule type" value="Genomic_DNA"/>
</dbReference>
<dbReference type="KEGG" id="efu:HMPREF0351_12750"/>
<sequence length="65" mass="7646">MRDIDKQIFAQAKKEFLNVNSTHPAIFKTFEIKKIKAYKGNKIGSLQIYFEENIPSITLDNWLEK</sequence>
<reference evidence="1 2" key="1">
    <citation type="journal article" date="2012" name="BMC Microbiol.">
        <title>Complete genome sequence of Enterococcus faecium strain TX16 and comparative genomic analysis of Enterococcus faecium genomes.</title>
        <authorList>
            <person name="Qin X."/>
            <person name="Galloway-Pena J.R."/>
            <person name="Sillanpaa J."/>
            <person name="Hyeob Roh J."/>
            <person name="Nallapareddy S.R."/>
            <person name="Chowdhury S."/>
            <person name="Bourgogne A."/>
            <person name="Choudhury T."/>
            <person name="Munzy D.M."/>
            <person name="Buhay C.J."/>
            <person name="Ding Y."/>
            <person name="Dugan-Rocha S."/>
            <person name="Liu W."/>
            <person name="Kovar C."/>
            <person name="Sodergren E."/>
            <person name="Highlander S."/>
            <person name="Petrosino J.F."/>
            <person name="Worley K.C."/>
            <person name="Gibbs R.A."/>
            <person name="Weinstock G.M."/>
            <person name="Murray B.E."/>
        </authorList>
    </citation>
    <scope>NUCLEOTIDE SEQUENCE [LARGE SCALE GENOMIC DNA]</scope>
    <source>
        <strain evidence="2">ATCC BAA-472 / TX0016 / DO</strain>
        <plasmid evidence="1">2</plasmid>
    </source>
</reference>
<dbReference type="Proteomes" id="UP000005269">
    <property type="component" value="Plasmid 2"/>
</dbReference>
<organism evidence="1 2">
    <name type="scientific">Enterococcus faecium (strain ATCC BAA-472 / TX0016 / DO)</name>
    <dbReference type="NCBI Taxonomy" id="333849"/>
    <lineage>
        <taxon>Bacteria</taxon>
        <taxon>Bacillati</taxon>
        <taxon>Bacillota</taxon>
        <taxon>Bacilli</taxon>
        <taxon>Lactobacillales</taxon>
        <taxon>Enterococcaceae</taxon>
        <taxon>Enterococcus</taxon>
    </lineage>
</organism>
<protein>
    <submittedName>
        <fullName evidence="1">Uncharacterized protein</fullName>
    </submittedName>
</protein>